<protein>
    <submittedName>
        <fullName evidence="1">Uncharacterized protein</fullName>
    </submittedName>
</protein>
<evidence type="ECO:0000313" key="2">
    <source>
        <dbReference type="Proteomes" id="UP001626628"/>
    </source>
</evidence>
<accession>A0ABZ2R3T7</accession>
<gene>
    <name evidence="1" type="ORF">WAB15_37010</name>
</gene>
<dbReference type="EMBL" id="CP147982">
    <property type="protein sequence ID" value="WXK81169.1"/>
    <property type="molecule type" value="Genomic_DNA"/>
</dbReference>
<dbReference type="Proteomes" id="UP001626628">
    <property type="component" value="Chromosome"/>
</dbReference>
<organism evidence="1 2">
    <name type="scientific">Streptomyces sirii</name>
    <dbReference type="NCBI Taxonomy" id="3127701"/>
    <lineage>
        <taxon>Bacteria</taxon>
        <taxon>Bacillati</taxon>
        <taxon>Actinomycetota</taxon>
        <taxon>Actinomycetes</taxon>
        <taxon>Kitasatosporales</taxon>
        <taxon>Streptomycetaceae</taxon>
        <taxon>Streptomyces</taxon>
    </lineage>
</organism>
<proteinExistence type="predicted"/>
<sequence length="69" mass="7419">MIELLYDDVERHGEAIRSRLELAAGDVLADGKFELVQENGLTLEVDWGAGGEYADGRAAVVGSGVRSDR</sequence>
<dbReference type="RefSeq" id="WP_407288988.1">
    <property type="nucleotide sequence ID" value="NZ_CP147982.1"/>
</dbReference>
<keyword evidence="2" id="KW-1185">Reference proteome</keyword>
<reference evidence="1 2" key="1">
    <citation type="submission" date="2024-03" db="EMBL/GenBank/DDBJ databases">
        <title>The complete genome of Streptomyces sirii sp.nov.</title>
        <authorList>
            <person name="Zakalyukina Y.V."/>
            <person name="Belik A.R."/>
            <person name="Biryukov M.V."/>
            <person name="Baturina O.A."/>
            <person name="Kabilov M.R."/>
        </authorList>
    </citation>
    <scope>NUCLEOTIDE SEQUENCE [LARGE SCALE GENOMIC DNA]</scope>
    <source>
        <strain evidence="1 2">BP-8</strain>
    </source>
</reference>
<name>A0ABZ2R3T7_9ACTN</name>
<evidence type="ECO:0000313" key="1">
    <source>
        <dbReference type="EMBL" id="WXK81169.1"/>
    </source>
</evidence>